<protein>
    <recommendedName>
        <fullName evidence="5">Aspartate/glutamate/uridylate kinase domain-containing protein</fullName>
    </recommendedName>
</protein>
<dbReference type="EMBL" id="AUSU01008545">
    <property type="protein sequence ID" value="EPS59219.1"/>
    <property type="molecule type" value="Genomic_DNA"/>
</dbReference>
<evidence type="ECO:0000259" key="5">
    <source>
        <dbReference type="Pfam" id="PF00696"/>
    </source>
</evidence>
<dbReference type="InterPro" id="IPR036393">
    <property type="entry name" value="AceGlu_kinase-like_sf"/>
</dbReference>
<feature type="non-terminal residue" evidence="6">
    <location>
        <position position="1"/>
    </location>
</feature>
<dbReference type="Proteomes" id="UP000015453">
    <property type="component" value="Unassembled WGS sequence"/>
</dbReference>
<keyword evidence="2" id="KW-0547">Nucleotide-binding</keyword>
<organism evidence="6 7">
    <name type="scientific">Genlisea aurea</name>
    <dbReference type="NCBI Taxonomy" id="192259"/>
    <lineage>
        <taxon>Eukaryota</taxon>
        <taxon>Viridiplantae</taxon>
        <taxon>Streptophyta</taxon>
        <taxon>Embryophyta</taxon>
        <taxon>Tracheophyta</taxon>
        <taxon>Spermatophyta</taxon>
        <taxon>Magnoliopsida</taxon>
        <taxon>eudicotyledons</taxon>
        <taxon>Gunneridae</taxon>
        <taxon>Pentapetalae</taxon>
        <taxon>asterids</taxon>
        <taxon>lamiids</taxon>
        <taxon>Lamiales</taxon>
        <taxon>Lentibulariaceae</taxon>
        <taxon>Genlisea</taxon>
    </lineage>
</organism>
<gene>
    <name evidence="6" type="ORF">M569_15590</name>
</gene>
<dbReference type="GO" id="GO:0005524">
    <property type="term" value="F:ATP binding"/>
    <property type="evidence" value="ECO:0007669"/>
    <property type="project" value="UniProtKB-KW"/>
</dbReference>
<dbReference type="InterPro" id="IPR001048">
    <property type="entry name" value="Asp/Glu/Uridylate_kinase"/>
</dbReference>
<dbReference type="SUPFAM" id="SSF53633">
    <property type="entry name" value="Carbamate kinase-like"/>
    <property type="match status" value="1"/>
</dbReference>
<dbReference type="PANTHER" id="PTHR43654">
    <property type="entry name" value="GLUTAMATE 5-KINASE"/>
    <property type="match status" value="1"/>
</dbReference>
<name>S8BXT3_9LAMI</name>
<dbReference type="AlphaFoldDB" id="S8BXT3"/>
<dbReference type="Gene3D" id="3.40.1160.10">
    <property type="entry name" value="Acetylglutamate kinase-like"/>
    <property type="match status" value="1"/>
</dbReference>
<reference evidence="6 7" key="1">
    <citation type="journal article" date="2013" name="BMC Genomics">
        <title>The miniature genome of a carnivorous plant Genlisea aurea contains a low number of genes and short non-coding sequences.</title>
        <authorList>
            <person name="Leushkin E.V."/>
            <person name="Sutormin R.A."/>
            <person name="Nabieva E.R."/>
            <person name="Penin A.A."/>
            <person name="Kondrashov A.S."/>
            <person name="Logacheva M.D."/>
        </authorList>
    </citation>
    <scope>NUCLEOTIDE SEQUENCE [LARGE SCALE GENOMIC DNA]</scope>
</reference>
<dbReference type="PANTHER" id="PTHR43654:SF1">
    <property type="entry name" value="ISOPENTENYL PHOSPHATE KINASE"/>
    <property type="match status" value="1"/>
</dbReference>
<keyword evidence="1" id="KW-0808">Transferase</keyword>
<dbReference type="GO" id="GO:0016301">
    <property type="term" value="F:kinase activity"/>
    <property type="evidence" value="ECO:0007669"/>
    <property type="project" value="UniProtKB-KW"/>
</dbReference>
<dbReference type="OrthoDB" id="1934954at2759"/>
<evidence type="ECO:0000313" key="6">
    <source>
        <dbReference type="EMBL" id="EPS59219.1"/>
    </source>
</evidence>
<evidence type="ECO:0000256" key="2">
    <source>
        <dbReference type="ARBA" id="ARBA00022741"/>
    </source>
</evidence>
<dbReference type="GO" id="GO:0005829">
    <property type="term" value="C:cytosol"/>
    <property type="evidence" value="ECO:0007669"/>
    <property type="project" value="TreeGrafter"/>
</dbReference>
<keyword evidence="7" id="KW-1185">Reference proteome</keyword>
<keyword evidence="3" id="KW-0418">Kinase</keyword>
<evidence type="ECO:0000313" key="7">
    <source>
        <dbReference type="Proteomes" id="UP000015453"/>
    </source>
</evidence>
<comment type="caution">
    <text evidence="6">The sequence shown here is derived from an EMBL/GenBank/DDBJ whole genome shotgun (WGS) entry which is preliminary data.</text>
</comment>
<evidence type="ECO:0000256" key="3">
    <source>
        <dbReference type="ARBA" id="ARBA00022777"/>
    </source>
</evidence>
<evidence type="ECO:0000256" key="4">
    <source>
        <dbReference type="ARBA" id="ARBA00022840"/>
    </source>
</evidence>
<accession>S8BXT3</accession>
<evidence type="ECO:0000256" key="1">
    <source>
        <dbReference type="ARBA" id="ARBA00022679"/>
    </source>
</evidence>
<feature type="non-terminal residue" evidence="6">
    <location>
        <position position="188"/>
    </location>
</feature>
<sequence length="188" mass="20050">STGKSLRCIVKLGGAAITYKHEFEQINEQNLNVVSSQLRQAMNLEHNDAMDWSRRPGSVEIPAIAVADYPDVHIESESKPFVIVHGAGSFGHHQASISGVHKGGLSRPLVMSGFVATRISVTSLNLEVVRALAKEGIPSIGMSPISCGWSTCDRNLSSADVSVMIKTLDNGFVPVVHGDAVLDSSQVC</sequence>
<dbReference type="GO" id="GO:0016114">
    <property type="term" value="P:terpenoid biosynthetic process"/>
    <property type="evidence" value="ECO:0007669"/>
    <property type="project" value="TreeGrafter"/>
</dbReference>
<dbReference type="GO" id="GO:0102043">
    <property type="term" value="F:isopentenyl phosphate kinase activity"/>
    <property type="evidence" value="ECO:0007669"/>
    <property type="project" value="TreeGrafter"/>
</dbReference>
<keyword evidence="4" id="KW-0067">ATP-binding</keyword>
<dbReference type="Pfam" id="PF00696">
    <property type="entry name" value="AA_kinase"/>
    <property type="match status" value="1"/>
</dbReference>
<feature type="domain" description="Aspartate/glutamate/uridylate kinase" evidence="5">
    <location>
        <begin position="75"/>
        <end position="183"/>
    </location>
</feature>
<proteinExistence type="predicted"/>